<proteinExistence type="predicted"/>
<dbReference type="InterPro" id="IPR032466">
    <property type="entry name" value="Metal_Hydrolase"/>
</dbReference>
<dbReference type="EC" id="3.5.1.32" evidence="3"/>
<dbReference type="InterPro" id="IPR032465">
    <property type="entry name" value="ACMSD"/>
</dbReference>
<keyword evidence="1" id="KW-0456">Lyase</keyword>
<dbReference type="GO" id="GO:0047980">
    <property type="term" value="F:hippurate hydrolase activity"/>
    <property type="evidence" value="ECO:0007669"/>
    <property type="project" value="UniProtKB-EC"/>
</dbReference>
<feature type="domain" description="Amidohydrolase-related" evidence="2">
    <location>
        <begin position="3"/>
        <end position="246"/>
    </location>
</feature>
<dbReference type="Proteomes" id="UP000238348">
    <property type="component" value="Chromosome"/>
</dbReference>
<evidence type="ECO:0000256" key="1">
    <source>
        <dbReference type="ARBA" id="ARBA00023239"/>
    </source>
</evidence>
<dbReference type="OrthoDB" id="1407586at2"/>
<dbReference type="Pfam" id="PF04909">
    <property type="entry name" value="Amidohydro_2"/>
    <property type="match status" value="1"/>
</dbReference>
<dbReference type="GO" id="GO:0016831">
    <property type="term" value="F:carboxy-lyase activity"/>
    <property type="evidence" value="ECO:0007669"/>
    <property type="project" value="InterPro"/>
</dbReference>
<evidence type="ECO:0000259" key="2">
    <source>
        <dbReference type="Pfam" id="PF04909"/>
    </source>
</evidence>
<dbReference type="RefSeq" id="WP_104985956.1">
    <property type="nucleotide sequence ID" value="NZ_CP012673.1"/>
</dbReference>
<dbReference type="EMBL" id="CP012673">
    <property type="protein sequence ID" value="AUX48041.1"/>
    <property type="molecule type" value="Genomic_DNA"/>
</dbReference>
<reference evidence="3 4" key="1">
    <citation type="submission" date="2015-09" db="EMBL/GenBank/DDBJ databases">
        <title>Sorangium comparison.</title>
        <authorList>
            <person name="Zaburannyi N."/>
            <person name="Bunk B."/>
            <person name="Overmann J."/>
            <person name="Mueller R."/>
        </authorList>
    </citation>
    <scope>NUCLEOTIDE SEQUENCE [LARGE SCALE GENOMIC DNA]</scope>
    <source>
        <strain evidence="3 4">So ce26</strain>
    </source>
</reference>
<dbReference type="SUPFAM" id="SSF51556">
    <property type="entry name" value="Metallo-dependent hydrolases"/>
    <property type="match status" value="1"/>
</dbReference>
<organism evidence="3 4">
    <name type="scientific">Sorangium cellulosum</name>
    <name type="common">Polyangium cellulosum</name>
    <dbReference type="NCBI Taxonomy" id="56"/>
    <lineage>
        <taxon>Bacteria</taxon>
        <taxon>Pseudomonadati</taxon>
        <taxon>Myxococcota</taxon>
        <taxon>Polyangia</taxon>
        <taxon>Polyangiales</taxon>
        <taxon>Polyangiaceae</taxon>
        <taxon>Sorangium</taxon>
    </lineage>
</organism>
<dbReference type="AlphaFoldDB" id="A0A2L0F948"/>
<dbReference type="PANTHER" id="PTHR21240">
    <property type="entry name" value="2-AMINO-3-CARBOXYLMUCONATE-6-SEMIALDEHYDE DECARBOXYLASE"/>
    <property type="match status" value="1"/>
</dbReference>
<accession>A0A2L0F948</accession>
<evidence type="ECO:0000313" key="3">
    <source>
        <dbReference type="EMBL" id="AUX48041.1"/>
    </source>
</evidence>
<evidence type="ECO:0000313" key="4">
    <source>
        <dbReference type="Proteomes" id="UP000238348"/>
    </source>
</evidence>
<dbReference type="InterPro" id="IPR006680">
    <property type="entry name" value="Amidohydro-rel"/>
</dbReference>
<sequence>MIIDCHAHVSKSDYGNADLLVSMLDEADVRGALVFPGGTMDVRKMTLYVTGELDAEQRIPNEAVWDALAAHPARFRGFVGVSPLDEDEAFAALEKAKGLPVVGVKLNPLAHKFSFSGDVMDAIAEHCAANALTIYSHSLFDPGASTKRYGAFARRHPNTKFILGHLGFGPADVHAMDLARDLPNLFLESSLANFLALSEAVRRAGAHKLIYGSEFPLSTPKIELLKIRELPAAFREAIVDGNARRAIPRLEGWS</sequence>
<dbReference type="Gene3D" id="3.20.20.140">
    <property type="entry name" value="Metal-dependent hydrolases"/>
    <property type="match status" value="1"/>
</dbReference>
<keyword evidence="3" id="KW-0378">Hydrolase</keyword>
<name>A0A2L0F948_SORCE</name>
<gene>
    <name evidence="3" type="ORF">SOCE26_095670</name>
</gene>
<protein>
    <submittedName>
        <fullName evidence="3">Amidohydrolase</fullName>
        <ecNumber evidence="3">3.5.1.32</ecNumber>
    </submittedName>
</protein>